<name>A0A1C3JNR9_9GAMM</name>
<reference evidence="3 4" key="2">
    <citation type="submission" date="2016-06" db="EMBL/GenBank/DDBJ databases">
        <authorList>
            <person name="Rodrigo-Torres L."/>
            <person name="Arahal D.R."/>
        </authorList>
    </citation>
    <scope>NUCLEOTIDE SEQUENCE [LARGE SCALE GENOMIC DNA]</scope>
    <source>
        <strain evidence="3 4">CECT 5116</strain>
    </source>
</reference>
<dbReference type="Proteomes" id="UP000092840">
    <property type="component" value="Unassembled WGS sequence"/>
</dbReference>
<evidence type="ECO:0000313" key="2">
    <source>
        <dbReference type="EMBL" id="SBT16717.1"/>
    </source>
</evidence>
<reference evidence="2 5" key="1">
    <citation type="submission" date="2016-06" db="EMBL/GenBank/DDBJ databases">
        <authorList>
            <person name="Kjaerup R.B."/>
            <person name="Dalgaard T.S."/>
            <person name="Juul-Madsen H.R."/>
        </authorList>
    </citation>
    <scope>NUCLEOTIDE SEQUENCE [LARGE SCALE GENOMIC DNA]</scope>
    <source>
        <strain evidence="2 5">CECT 5115</strain>
    </source>
</reference>
<dbReference type="OrthoDB" id="114026at2"/>
<gene>
    <name evidence="2" type="ORF">MGA5115_00799</name>
    <name evidence="3" type="ORF">MGA5116_01017</name>
</gene>
<dbReference type="Proteomes" id="UP000092871">
    <property type="component" value="Unassembled WGS sequence"/>
</dbReference>
<dbReference type="Pfam" id="PF06940">
    <property type="entry name" value="DUF1287"/>
    <property type="match status" value="1"/>
</dbReference>
<dbReference type="InterPro" id="IPR009706">
    <property type="entry name" value="DUF1287"/>
</dbReference>
<dbReference type="EMBL" id="FLRA01000003">
    <property type="protein sequence ID" value="SBT16717.1"/>
    <property type="molecule type" value="Genomic_DNA"/>
</dbReference>
<dbReference type="RefSeq" id="WP_067032207.1">
    <property type="nucleotide sequence ID" value="NZ_FLRA01000003.1"/>
</dbReference>
<proteinExistence type="predicted"/>
<organism evidence="2 5">
    <name type="scientific">Marinomonas gallaica</name>
    <dbReference type="NCBI Taxonomy" id="1806667"/>
    <lineage>
        <taxon>Bacteria</taxon>
        <taxon>Pseudomonadati</taxon>
        <taxon>Pseudomonadota</taxon>
        <taxon>Gammaproteobacteria</taxon>
        <taxon>Oceanospirillales</taxon>
        <taxon>Oceanospirillaceae</taxon>
        <taxon>Marinomonas</taxon>
    </lineage>
</organism>
<dbReference type="PIRSF" id="PIRSF011444">
    <property type="entry name" value="DUF1287"/>
    <property type="match status" value="1"/>
</dbReference>
<evidence type="ECO:0000256" key="1">
    <source>
        <dbReference type="SAM" id="SignalP"/>
    </source>
</evidence>
<evidence type="ECO:0008006" key="6">
    <source>
        <dbReference type="Google" id="ProtNLM"/>
    </source>
</evidence>
<dbReference type="EMBL" id="FLRB01000006">
    <property type="protein sequence ID" value="SBT20433.1"/>
    <property type="molecule type" value="Genomic_DNA"/>
</dbReference>
<dbReference type="AlphaFoldDB" id="A0A1C3JNR9"/>
<feature type="chain" id="PRO_5008676942" description="DUF1287 domain-containing protein" evidence="1">
    <location>
        <begin position="20"/>
        <end position="196"/>
    </location>
</feature>
<evidence type="ECO:0000313" key="4">
    <source>
        <dbReference type="Proteomes" id="UP000092840"/>
    </source>
</evidence>
<protein>
    <recommendedName>
        <fullName evidence="6">DUF1287 domain-containing protein</fullName>
    </recommendedName>
</protein>
<sequence>MRRFNALFFILCATTYSFADQPDIMTLSDAAKERTKHYVIYHGSYYKLDYPNGDVPAHFGVCTDVIIRSYRALGIDLQERVHEDMTANFSLYPSNRIWGLKRPDANIDHRRVPNLQTFFSRHGSELPIYEQGAQYQSGDIVTWMLPGNKPHIGIVSDLWSKDQERPLIVHNIGYGPELEDMLFDYPITGHYRYLPK</sequence>
<keyword evidence="4" id="KW-1185">Reference proteome</keyword>
<feature type="signal peptide" evidence="1">
    <location>
        <begin position="1"/>
        <end position="19"/>
    </location>
</feature>
<accession>A0A1C3JNR9</accession>
<keyword evidence="1" id="KW-0732">Signal</keyword>
<evidence type="ECO:0000313" key="3">
    <source>
        <dbReference type="EMBL" id="SBT20433.1"/>
    </source>
</evidence>
<evidence type="ECO:0000313" key="5">
    <source>
        <dbReference type="Proteomes" id="UP000092871"/>
    </source>
</evidence>